<feature type="compositionally biased region" description="Basic residues" evidence="1">
    <location>
        <begin position="173"/>
        <end position="185"/>
    </location>
</feature>
<dbReference type="AlphaFoldDB" id="A0A8J6CDQ8"/>
<evidence type="ECO:0000256" key="1">
    <source>
        <dbReference type="SAM" id="MobiDB-lite"/>
    </source>
</evidence>
<accession>A0A8J6CDQ8</accession>
<name>A0A8J6CDQ8_DIALT</name>
<dbReference type="OrthoDB" id="10652879at2759"/>
<dbReference type="EMBL" id="JAGTXO010000015">
    <property type="protein sequence ID" value="KAG8463793.1"/>
    <property type="molecule type" value="Genomic_DNA"/>
</dbReference>
<keyword evidence="3" id="KW-1185">Reference proteome</keyword>
<evidence type="ECO:0000313" key="3">
    <source>
        <dbReference type="Proteomes" id="UP000751190"/>
    </source>
</evidence>
<evidence type="ECO:0008006" key="4">
    <source>
        <dbReference type="Google" id="ProtNLM"/>
    </source>
</evidence>
<feature type="compositionally biased region" description="Low complexity" evidence="1">
    <location>
        <begin position="147"/>
        <end position="160"/>
    </location>
</feature>
<feature type="region of interest" description="Disordered" evidence="1">
    <location>
        <begin position="114"/>
        <end position="191"/>
    </location>
</feature>
<gene>
    <name evidence="2" type="ORF">KFE25_004066</name>
</gene>
<protein>
    <recommendedName>
        <fullName evidence="4">DMAP1-binding domain-containing protein</fullName>
    </recommendedName>
</protein>
<proteinExistence type="predicted"/>
<organism evidence="2 3">
    <name type="scientific">Diacronema lutheri</name>
    <name type="common">Unicellular marine alga</name>
    <name type="synonym">Monochrysis lutheri</name>
    <dbReference type="NCBI Taxonomy" id="2081491"/>
    <lineage>
        <taxon>Eukaryota</taxon>
        <taxon>Haptista</taxon>
        <taxon>Haptophyta</taxon>
        <taxon>Pavlovophyceae</taxon>
        <taxon>Pavlovales</taxon>
        <taxon>Pavlovaceae</taxon>
        <taxon>Diacronema</taxon>
    </lineage>
</organism>
<reference evidence="2" key="1">
    <citation type="submission" date="2021-05" db="EMBL/GenBank/DDBJ databases">
        <title>The genome of the haptophyte Pavlova lutheri (Diacronema luteri, Pavlovales) - a model for lipid biosynthesis in eukaryotic algae.</title>
        <authorList>
            <person name="Hulatt C.J."/>
            <person name="Posewitz M.C."/>
        </authorList>
    </citation>
    <scope>NUCLEOTIDE SEQUENCE</scope>
    <source>
        <strain evidence="2">NIVA-4/92</strain>
    </source>
</reference>
<sequence>MSSNSSRADDFLERAAISRLRILSEALSERLISTEEYERHKRILLASISTLPASPEGTNPPHAPSELHAWGGGATAGFSRTLVDVLEECDRTHLLAEPPLVRETSGFAFGSDDECIFPDDPPPPAPLSLDAQSPSHPLSSQHTNILRRATPTPTPRAATRSTELQSVPAAPSSKRRVHARARSLPKKAEARALSHVRDLAATVA</sequence>
<dbReference type="Proteomes" id="UP000751190">
    <property type="component" value="Unassembled WGS sequence"/>
</dbReference>
<evidence type="ECO:0000313" key="2">
    <source>
        <dbReference type="EMBL" id="KAG8463793.1"/>
    </source>
</evidence>
<comment type="caution">
    <text evidence="2">The sequence shown here is derived from an EMBL/GenBank/DDBJ whole genome shotgun (WGS) entry which is preliminary data.</text>
</comment>